<keyword evidence="6 11" id="KW-0418">Kinase</keyword>
<feature type="transmembrane region" description="Helical" evidence="9">
    <location>
        <begin position="21"/>
        <end position="47"/>
    </location>
</feature>
<dbReference type="InterPro" id="IPR036890">
    <property type="entry name" value="HATPase_C_sf"/>
</dbReference>
<keyword evidence="8" id="KW-0902">Two-component regulatory system</keyword>
<reference evidence="11 12" key="1">
    <citation type="submission" date="2019-09" db="EMBL/GenBank/DDBJ databases">
        <title>Actinomadura physcomitrii sp. nov., a novel actinomycete isolated from moss [Physcomitrium sphaericum (Ludw) Fuernr].</title>
        <authorList>
            <person name="Liu C."/>
            <person name="Zhuang X."/>
        </authorList>
    </citation>
    <scope>NUCLEOTIDE SEQUENCE [LARGE SCALE GENOMIC DNA]</scope>
    <source>
        <strain evidence="11 12">CYP1-1B</strain>
    </source>
</reference>
<dbReference type="GO" id="GO:0005524">
    <property type="term" value="F:ATP binding"/>
    <property type="evidence" value="ECO:0007669"/>
    <property type="project" value="UniProtKB-KW"/>
</dbReference>
<evidence type="ECO:0000256" key="9">
    <source>
        <dbReference type="SAM" id="Phobius"/>
    </source>
</evidence>
<feature type="transmembrane region" description="Helical" evidence="9">
    <location>
        <begin position="127"/>
        <end position="144"/>
    </location>
</feature>
<keyword evidence="3" id="KW-0597">Phosphoprotein</keyword>
<dbReference type="InterPro" id="IPR011712">
    <property type="entry name" value="Sig_transdc_His_kin_sub3_dim/P"/>
</dbReference>
<dbReference type="Pfam" id="PF07730">
    <property type="entry name" value="HisKA_3"/>
    <property type="match status" value="1"/>
</dbReference>
<dbReference type="InterPro" id="IPR050482">
    <property type="entry name" value="Sensor_HK_TwoCompSys"/>
</dbReference>
<keyword evidence="7" id="KW-0067">ATP-binding</keyword>
<dbReference type="InterPro" id="IPR003594">
    <property type="entry name" value="HATPase_dom"/>
</dbReference>
<keyword evidence="12" id="KW-1185">Reference proteome</keyword>
<evidence type="ECO:0000313" key="11">
    <source>
        <dbReference type="EMBL" id="KAB2364116.1"/>
    </source>
</evidence>
<dbReference type="Gene3D" id="3.30.565.10">
    <property type="entry name" value="Histidine kinase-like ATPase, C-terminal domain"/>
    <property type="match status" value="1"/>
</dbReference>
<evidence type="ECO:0000256" key="1">
    <source>
        <dbReference type="ARBA" id="ARBA00000085"/>
    </source>
</evidence>
<dbReference type="Gene3D" id="1.20.5.1930">
    <property type="match status" value="1"/>
</dbReference>
<evidence type="ECO:0000256" key="3">
    <source>
        <dbReference type="ARBA" id="ARBA00022553"/>
    </source>
</evidence>
<feature type="transmembrane region" description="Helical" evidence="9">
    <location>
        <begin position="78"/>
        <end position="98"/>
    </location>
</feature>
<evidence type="ECO:0000256" key="5">
    <source>
        <dbReference type="ARBA" id="ARBA00022741"/>
    </source>
</evidence>
<dbReference type="AlphaFoldDB" id="A0A6L3VNL2"/>
<dbReference type="RefSeq" id="WP_151545864.1">
    <property type="nucleotide sequence ID" value="NZ_WBMR01000227.1"/>
</dbReference>
<keyword evidence="4" id="KW-0808">Transferase</keyword>
<dbReference type="Proteomes" id="UP000483004">
    <property type="component" value="Unassembled WGS sequence"/>
</dbReference>
<dbReference type="GO" id="GO:0016020">
    <property type="term" value="C:membrane"/>
    <property type="evidence" value="ECO:0007669"/>
    <property type="project" value="InterPro"/>
</dbReference>
<dbReference type="SMART" id="SM00387">
    <property type="entry name" value="HATPase_c"/>
    <property type="match status" value="1"/>
</dbReference>
<evidence type="ECO:0000256" key="7">
    <source>
        <dbReference type="ARBA" id="ARBA00022840"/>
    </source>
</evidence>
<evidence type="ECO:0000259" key="10">
    <source>
        <dbReference type="SMART" id="SM00387"/>
    </source>
</evidence>
<feature type="domain" description="Histidine kinase/HSP90-like ATPase" evidence="10">
    <location>
        <begin position="297"/>
        <end position="391"/>
    </location>
</feature>
<protein>
    <recommendedName>
        <fullName evidence="2">histidine kinase</fullName>
        <ecNumber evidence="2">2.7.13.3</ecNumber>
    </recommendedName>
</protein>
<dbReference type="CDD" id="cd16917">
    <property type="entry name" value="HATPase_UhpB-NarQ-NarX-like"/>
    <property type="match status" value="1"/>
</dbReference>
<evidence type="ECO:0000256" key="8">
    <source>
        <dbReference type="ARBA" id="ARBA00023012"/>
    </source>
</evidence>
<keyword evidence="9" id="KW-1133">Transmembrane helix</keyword>
<keyword evidence="5" id="KW-0547">Nucleotide-binding</keyword>
<evidence type="ECO:0000256" key="4">
    <source>
        <dbReference type="ARBA" id="ARBA00022679"/>
    </source>
</evidence>
<evidence type="ECO:0000256" key="6">
    <source>
        <dbReference type="ARBA" id="ARBA00022777"/>
    </source>
</evidence>
<dbReference type="PANTHER" id="PTHR24421">
    <property type="entry name" value="NITRATE/NITRITE SENSOR PROTEIN NARX-RELATED"/>
    <property type="match status" value="1"/>
</dbReference>
<organism evidence="11 12">
    <name type="scientific">Actinomadura montaniterrae</name>
    <dbReference type="NCBI Taxonomy" id="1803903"/>
    <lineage>
        <taxon>Bacteria</taxon>
        <taxon>Bacillati</taxon>
        <taxon>Actinomycetota</taxon>
        <taxon>Actinomycetes</taxon>
        <taxon>Streptosporangiales</taxon>
        <taxon>Thermomonosporaceae</taxon>
        <taxon>Actinomadura</taxon>
    </lineage>
</organism>
<proteinExistence type="predicted"/>
<dbReference type="SUPFAM" id="SSF55874">
    <property type="entry name" value="ATPase domain of HSP90 chaperone/DNA topoisomerase II/histidine kinase"/>
    <property type="match status" value="1"/>
</dbReference>
<evidence type="ECO:0000256" key="2">
    <source>
        <dbReference type="ARBA" id="ARBA00012438"/>
    </source>
</evidence>
<feature type="transmembrane region" description="Helical" evidence="9">
    <location>
        <begin position="150"/>
        <end position="170"/>
    </location>
</feature>
<gene>
    <name evidence="11" type="ORF">F9B16_42105</name>
</gene>
<keyword evidence="9" id="KW-0812">Transmembrane</keyword>
<sequence length="393" mass="40371">MANGAVRRRWRGAAEVIGSRRWAAVASGTGLAALFTAAIAVQAAALADSWGLASWRLGGPAAAVVCGLALLRRRNPAWTAAAGLAVAAAAIAVAHMAGLPAEPGPAMVLGLMVLTGTAVRVLPAAQAGAVAAAGLVLAVARLAADPPISASGASSVAVSYAGAWLAAVAAGRWLRMLDVRAANTAERVRREERLELARELHDIVAHHITGMVIQAQAAQIVARKDPANAAEPLAGIETAGTEALAAMRRVVGLLRDTADAAPASPGPERLDELVERFSARGPRATLQAPGGEDWPPEVTSTVYRIVREALTNVRRHAPQARSVAVTVAEEADGVTVRVDDDAPPGPARPHHRAGYGLVGMRERVETLGGALDAGPRPGGGWSVRAVLPLQESR</sequence>
<accession>A0A6L3VNL2</accession>
<comment type="caution">
    <text evidence="11">The sequence shown here is derived from an EMBL/GenBank/DDBJ whole genome shotgun (WGS) entry which is preliminary data.</text>
</comment>
<dbReference type="EMBL" id="WBMR01000227">
    <property type="protein sequence ID" value="KAB2364116.1"/>
    <property type="molecule type" value="Genomic_DNA"/>
</dbReference>
<evidence type="ECO:0000313" key="12">
    <source>
        <dbReference type="Proteomes" id="UP000483004"/>
    </source>
</evidence>
<dbReference type="GO" id="GO:0000155">
    <property type="term" value="F:phosphorelay sensor kinase activity"/>
    <property type="evidence" value="ECO:0007669"/>
    <property type="project" value="InterPro"/>
</dbReference>
<dbReference type="OrthoDB" id="227596at2"/>
<comment type="catalytic activity">
    <reaction evidence="1">
        <text>ATP + protein L-histidine = ADP + protein N-phospho-L-histidine.</text>
        <dbReference type="EC" id="2.7.13.3"/>
    </reaction>
</comment>
<keyword evidence="9" id="KW-0472">Membrane</keyword>
<name>A0A6L3VNL2_9ACTN</name>
<dbReference type="EC" id="2.7.13.3" evidence="2"/>
<dbReference type="Pfam" id="PF02518">
    <property type="entry name" value="HATPase_c"/>
    <property type="match status" value="1"/>
</dbReference>
<feature type="transmembrane region" description="Helical" evidence="9">
    <location>
        <begin position="53"/>
        <end position="71"/>
    </location>
</feature>
<dbReference type="GO" id="GO:0046983">
    <property type="term" value="F:protein dimerization activity"/>
    <property type="evidence" value="ECO:0007669"/>
    <property type="project" value="InterPro"/>
</dbReference>
<dbReference type="PANTHER" id="PTHR24421:SF10">
    <property type="entry name" value="NITRATE_NITRITE SENSOR PROTEIN NARQ"/>
    <property type="match status" value="1"/>
</dbReference>